<evidence type="ECO:0000256" key="1">
    <source>
        <dbReference type="SAM" id="SignalP"/>
    </source>
</evidence>
<evidence type="ECO:0000313" key="2">
    <source>
        <dbReference type="EMBL" id="KTQ82625.1"/>
    </source>
</evidence>
<proteinExistence type="predicted"/>
<name>A0A175R2P9_9HYPH</name>
<evidence type="ECO:0000313" key="3">
    <source>
        <dbReference type="Proteomes" id="UP000078272"/>
    </source>
</evidence>
<organism evidence="2 3">
    <name type="scientific">Aureimonas ureilytica</name>
    <dbReference type="NCBI Taxonomy" id="401562"/>
    <lineage>
        <taxon>Bacteria</taxon>
        <taxon>Pseudomonadati</taxon>
        <taxon>Pseudomonadota</taxon>
        <taxon>Alphaproteobacteria</taxon>
        <taxon>Hyphomicrobiales</taxon>
        <taxon>Aurantimonadaceae</taxon>
        <taxon>Aureimonas</taxon>
    </lineage>
</organism>
<gene>
    <name evidence="2" type="ORF">NS226_22125</name>
</gene>
<dbReference type="PROSITE" id="PS51257">
    <property type="entry name" value="PROKAR_LIPOPROTEIN"/>
    <property type="match status" value="1"/>
</dbReference>
<dbReference type="AlphaFoldDB" id="A0A175R2P9"/>
<feature type="chain" id="PRO_5008041637" description="Lipoprotein" evidence="1">
    <location>
        <begin position="17"/>
        <end position="85"/>
    </location>
</feature>
<sequence>MALRPIWLLLPFLALAGCTTVSPEALRGRDEARCADYGFRRGTDGFAACLQRIDLSREADRRARLLDDPFYVGGVVPGAGYGRIW</sequence>
<accession>A0A175R2P9</accession>
<dbReference type="Proteomes" id="UP000078272">
    <property type="component" value="Unassembled WGS sequence"/>
</dbReference>
<keyword evidence="1" id="KW-0732">Signal</keyword>
<comment type="caution">
    <text evidence="2">The sequence shown here is derived from an EMBL/GenBank/DDBJ whole genome shotgun (WGS) entry which is preliminary data.</text>
</comment>
<dbReference type="EMBL" id="LDPZ01000080">
    <property type="protein sequence ID" value="KTQ82625.1"/>
    <property type="molecule type" value="Genomic_DNA"/>
</dbReference>
<protein>
    <recommendedName>
        <fullName evidence="4">Lipoprotein</fullName>
    </recommendedName>
</protein>
<dbReference type="RefSeq" id="WP_058636795.1">
    <property type="nucleotide sequence ID" value="NZ_LDPZ01000080.1"/>
</dbReference>
<feature type="signal peptide" evidence="1">
    <location>
        <begin position="1"/>
        <end position="16"/>
    </location>
</feature>
<dbReference type="PATRIC" id="fig|401562.3.peg.4926"/>
<reference evidence="2 3" key="1">
    <citation type="journal article" date="2016" name="Front. Microbiol.">
        <title>Genomic Resource of Rice Seed Associated Bacteria.</title>
        <authorList>
            <person name="Midha S."/>
            <person name="Bansal K."/>
            <person name="Sharma S."/>
            <person name="Kumar N."/>
            <person name="Patil P.P."/>
            <person name="Chaudhry V."/>
            <person name="Patil P.B."/>
        </authorList>
    </citation>
    <scope>NUCLEOTIDE SEQUENCE [LARGE SCALE GENOMIC DNA]</scope>
    <source>
        <strain evidence="2 3">NS226</strain>
    </source>
</reference>
<evidence type="ECO:0008006" key="4">
    <source>
        <dbReference type="Google" id="ProtNLM"/>
    </source>
</evidence>